<accession>A0ACB9D403</accession>
<protein>
    <submittedName>
        <fullName evidence="1">Uncharacterized protein</fullName>
    </submittedName>
</protein>
<sequence length="365" mass="41884">MGSSASLLSLRILLISTGVLTAATAMKFCLPSVLNFVVYDIHVIWSVILSWLRPPYLYVVINGIIITIVASSRFQHHYNHDNLNETNSPAEDLPSESPRMLIQPSIDYEIENMETERSLVAYEIQPPAVVYETGDRETERSLVVYEIEPPVIDIETVPVNDLDDVIDESEDKFVISRSTWNRSQRLINSLPAEKVYEPDLTLPVREMPLVSSRFANQRRTAKINPEGVRSLRVAKPRKHETLESTWKMITDGRHIPLNRHRRKLETFENHHHHAPPSDVYPGEEGLISVVAETFTDRTDHQNNRISSLKNSLPPSGGKLRKEGSLSHDELNRRVEAFIKKFNEEMRLQRQASLQRYMDMINRSSN</sequence>
<dbReference type="EMBL" id="CM042037">
    <property type="protein sequence ID" value="KAI3741116.1"/>
    <property type="molecule type" value="Genomic_DNA"/>
</dbReference>
<dbReference type="Proteomes" id="UP001056120">
    <property type="component" value="Linkage Group LG20"/>
</dbReference>
<reference evidence="2" key="1">
    <citation type="journal article" date="2022" name="Mol. Ecol. Resour.">
        <title>The genomes of chicory, endive, great burdock and yacon provide insights into Asteraceae palaeo-polyploidization history and plant inulin production.</title>
        <authorList>
            <person name="Fan W."/>
            <person name="Wang S."/>
            <person name="Wang H."/>
            <person name="Wang A."/>
            <person name="Jiang F."/>
            <person name="Liu H."/>
            <person name="Zhao H."/>
            <person name="Xu D."/>
            <person name="Zhang Y."/>
        </authorList>
    </citation>
    <scope>NUCLEOTIDE SEQUENCE [LARGE SCALE GENOMIC DNA]</scope>
    <source>
        <strain evidence="2">cv. Yunnan</strain>
    </source>
</reference>
<reference evidence="1 2" key="2">
    <citation type="journal article" date="2022" name="Mol. Ecol. Resour.">
        <title>The genomes of chicory, endive, great burdock and yacon provide insights into Asteraceae paleo-polyploidization history and plant inulin production.</title>
        <authorList>
            <person name="Fan W."/>
            <person name="Wang S."/>
            <person name="Wang H."/>
            <person name="Wang A."/>
            <person name="Jiang F."/>
            <person name="Liu H."/>
            <person name="Zhao H."/>
            <person name="Xu D."/>
            <person name="Zhang Y."/>
        </authorList>
    </citation>
    <scope>NUCLEOTIDE SEQUENCE [LARGE SCALE GENOMIC DNA]</scope>
    <source>
        <strain evidence="2">cv. Yunnan</strain>
        <tissue evidence="1">Leaves</tissue>
    </source>
</reference>
<evidence type="ECO:0000313" key="2">
    <source>
        <dbReference type="Proteomes" id="UP001056120"/>
    </source>
</evidence>
<evidence type="ECO:0000313" key="1">
    <source>
        <dbReference type="EMBL" id="KAI3741116.1"/>
    </source>
</evidence>
<gene>
    <name evidence="1" type="ORF">L1987_58783</name>
</gene>
<proteinExistence type="predicted"/>
<name>A0ACB9D403_9ASTR</name>
<comment type="caution">
    <text evidence="1">The sequence shown here is derived from an EMBL/GenBank/DDBJ whole genome shotgun (WGS) entry which is preliminary data.</text>
</comment>
<keyword evidence="2" id="KW-1185">Reference proteome</keyword>
<organism evidence="1 2">
    <name type="scientific">Smallanthus sonchifolius</name>
    <dbReference type="NCBI Taxonomy" id="185202"/>
    <lineage>
        <taxon>Eukaryota</taxon>
        <taxon>Viridiplantae</taxon>
        <taxon>Streptophyta</taxon>
        <taxon>Embryophyta</taxon>
        <taxon>Tracheophyta</taxon>
        <taxon>Spermatophyta</taxon>
        <taxon>Magnoliopsida</taxon>
        <taxon>eudicotyledons</taxon>
        <taxon>Gunneridae</taxon>
        <taxon>Pentapetalae</taxon>
        <taxon>asterids</taxon>
        <taxon>campanulids</taxon>
        <taxon>Asterales</taxon>
        <taxon>Asteraceae</taxon>
        <taxon>Asteroideae</taxon>
        <taxon>Heliantheae alliance</taxon>
        <taxon>Millerieae</taxon>
        <taxon>Smallanthus</taxon>
    </lineage>
</organism>